<dbReference type="Gene3D" id="1.10.260.40">
    <property type="entry name" value="lambda repressor-like DNA-binding domains"/>
    <property type="match status" value="1"/>
</dbReference>
<gene>
    <name evidence="6" type="ORF">AVDCRST_MAG25-231</name>
</gene>
<dbReference type="Gene3D" id="3.40.50.2300">
    <property type="match status" value="2"/>
</dbReference>
<dbReference type="PANTHER" id="PTHR30146:SF148">
    <property type="entry name" value="HTH-TYPE TRANSCRIPTIONAL REPRESSOR PURR-RELATED"/>
    <property type="match status" value="1"/>
</dbReference>
<dbReference type="Pfam" id="PF00532">
    <property type="entry name" value="Peripla_BP_1"/>
    <property type="match status" value="1"/>
</dbReference>
<dbReference type="InterPro" id="IPR001761">
    <property type="entry name" value="Peripla_BP/Lac1_sug-bd_dom"/>
</dbReference>
<evidence type="ECO:0000313" key="6">
    <source>
        <dbReference type="EMBL" id="CAA9456853.1"/>
    </source>
</evidence>
<dbReference type="InterPro" id="IPR010982">
    <property type="entry name" value="Lambda_DNA-bd_dom_sf"/>
</dbReference>
<keyword evidence="3" id="KW-0238">DNA-binding</keyword>
<dbReference type="GO" id="GO:0000976">
    <property type="term" value="F:transcription cis-regulatory region binding"/>
    <property type="evidence" value="ECO:0007669"/>
    <property type="project" value="TreeGrafter"/>
</dbReference>
<dbReference type="InterPro" id="IPR028082">
    <property type="entry name" value="Peripla_BP_I"/>
</dbReference>
<sequence length="344" mass="37239">MATRVMRTEEGRVPNIGDVARLAGVSPTTVSFVLNDVVGSGIPESTKRRVRASARELRYRPNATARLLRTNRSHAIGFVTDEIASTPFAGDIIKGAQEAAWEDGKILVIVDTGKKRKIEESAVEMMLERRVEGIIYAAMYHRAVEPPTSCNEVPVVLLDCYSEDGSWASVVPDEVSGGRTATEALLNKGHERVGFINLSPGVPAAIGRLEGYKRALEAHGLAFDGSLVVYGDGTAEAGYECASALLRAPAPPTAIFCGNDQMAMGAYEALRELGLRIPEDVAVVGFDNLELVAAHLRPPLSTVALPHYEMGRWAVEYLIEQAERGRVEPVQHTIDCPYVERGSV</sequence>
<proteinExistence type="predicted"/>
<dbReference type="SUPFAM" id="SSF53822">
    <property type="entry name" value="Periplasmic binding protein-like I"/>
    <property type="match status" value="1"/>
</dbReference>
<keyword evidence="2" id="KW-0805">Transcription regulation</keyword>
<evidence type="ECO:0000256" key="1">
    <source>
        <dbReference type="ARBA" id="ARBA00022491"/>
    </source>
</evidence>
<protein>
    <submittedName>
        <fullName evidence="6">Transcriptional regulator, LacI family</fullName>
    </submittedName>
</protein>
<evidence type="ECO:0000259" key="5">
    <source>
        <dbReference type="PROSITE" id="PS50932"/>
    </source>
</evidence>
<dbReference type="Pfam" id="PF00356">
    <property type="entry name" value="LacI"/>
    <property type="match status" value="1"/>
</dbReference>
<dbReference type="PROSITE" id="PS00356">
    <property type="entry name" value="HTH_LACI_1"/>
    <property type="match status" value="1"/>
</dbReference>
<dbReference type="GO" id="GO:0003700">
    <property type="term" value="F:DNA-binding transcription factor activity"/>
    <property type="evidence" value="ECO:0007669"/>
    <property type="project" value="TreeGrafter"/>
</dbReference>
<keyword evidence="1" id="KW-0678">Repressor</keyword>
<evidence type="ECO:0000256" key="3">
    <source>
        <dbReference type="ARBA" id="ARBA00023125"/>
    </source>
</evidence>
<dbReference type="EMBL" id="CADCVI010000017">
    <property type="protein sequence ID" value="CAA9456853.1"/>
    <property type="molecule type" value="Genomic_DNA"/>
</dbReference>
<feature type="domain" description="HTH lacI-type" evidence="5">
    <location>
        <begin position="14"/>
        <end position="70"/>
    </location>
</feature>
<dbReference type="PANTHER" id="PTHR30146">
    <property type="entry name" value="LACI-RELATED TRANSCRIPTIONAL REPRESSOR"/>
    <property type="match status" value="1"/>
</dbReference>
<organism evidence="6">
    <name type="scientific">uncultured Rubrobacteraceae bacterium</name>
    <dbReference type="NCBI Taxonomy" id="349277"/>
    <lineage>
        <taxon>Bacteria</taxon>
        <taxon>Bacillati</taxon>
        <taxon>Actinomycetota</taxon>
        <taxon>Rubrobacteria</taxon>
        <taxon>Rubrobacterales</taxon>
        <taxon>Rubrobacteraceae</taxon>
        <taxon>environmental samples</taxon>
    </lineage>
</organism>
<reference evidence="6" key="1">
    <citation type="submission" date="2020-02" db="EMBL/GenBank/DDBJ databases">
        <authorList>
            <person name="Meier V. D."/>
        </authorList>
    </citation>
    <scope>NUCLEOTIDE SEQUENCE</scope>
    <source>
        <strain evidence="6">AVDCRST_MAG25</strain>
    </source>
</reference>
<dbReference type="CDD" id="cd01392">
    <property type="entry name" value="HTH_LacI"/>
    <property type="match status" value="1"/>
</dbReference>
<keyword evidence="4" id="KW-0804">Transcription</keyword>
<dbReference type="SUPFAM" id="SSF47413">
    <property type="entry name" value="lambda repressor-like DNA-binding domains"/>
    <property type="match status" value="1"/>
</dbReference>
<evidence type="ECO:0000256" key="4">
    <source>
        <dbReference type="ARBA" id="ARBA00023163"/>
    </source>
</evidence>
<dbReference type="InterPro" id="IPR000843">
    <property type="entry name" value="HTH_LacI"/>
</dbReference>
<dbReference type="CDD" id="cd06288">
    <property type="entry name" value="PBP1_sucrose_transcription_regulator"/>
    <property type="match status" value="1"/>
</dbReference>
<dbReference type="PROSITE" id="PS50932">
    <property type="entry name" value="HTH_LACI_2"/>
    <property type="match status" value="1"/>
</dbReference>
<name>A0A6J4QW83_9ACTN</name>
<accession>A0A6J4QW83</accession>
<dbReference type="SMART" id="SM00354">
    <property type="entry name" value="HTH_LACI"/>
    <property type="match status" value="1"/>
</dbReference>
<evidence type="ECO:0000256" key="2">
    <source>
        <dbReference type="ARBA" id="ARBA00023015"/>
    </source>
</evidence>
<dbReference type="AlphaFoldDB" id="A0A6J4QW83"/>